<dbReference type="GO" id="GO:0005524">
    <property type="term" value="F:ATP binding"/>
    <property type="evidence" value="ECO:0007669"/>
    <property type="project" value="InterPro"/>
</dbReference>
<evidence type="ECO:0000313" key="4">
    <source>
        <dbReference type="Proteomes" id="UP000594015"/>
    </source>
</evidence>
<evidence type="ECO:0000256" key="1">
    <source>
        <dbReference type="SAM" id="MobiDB-lite"/>
    </source>
</evidence>
<dbReference type="EMBL" id="CP030050">
    <property type="protein sequence ID" value="QOZ66337.1"/>
    <property type="molecule type" value="Genomic_DNA"/>
</dbReference>
<proteinExistence type="predicted"/>
<dbReference type="PANTHER" id="PTHR43718">
    <property type="entry name" value="LON PROTEASE"/>
    <property type="match status" value="1"/>
</dbReference>
<dbReference type="GO" id="GO:0004252">
    <property type="term" value="F:serine-type endopeptidase activity"/>
    <property type="evidence" value="ECO:0007669"/>
    <property type="project" value="InterPro"/>
</dbReference>
<dbReference type="GO" id="GO:0016887">
    <property type="term" value="F:ATP hydrolysis activity"/>
    <property type="evidence" value="ECO:0007669"/>
    <property type="project" value="InterPro"/>
</dbReference>
<dbReference type="AlphaFoldDB" id="A0AAE7TEQ4"/>
<feature type="region of interest" description="Disordered" evidence="1">
    <location>
        <begin position="128"/>
        <end position="149"/>
    </location>
</feature>
<dbReference type="Pfam" id="PF00004">
    <property type="entry name" value="AAA"/>
    <property type="match status" value="1"/>
</dbReference>
<protein>
    <submittedName>
        <fullName evidence="3">AAA family ATPase</fullName>
    </submittedName>
</protein>
<reference evidence="3 4" key="1">
    <citation type="submission" date="2018-06" db="EMBL/GenBank/DDBJ databases">
        <title>Comparative genomics of Bradyrhizobium nodulating Arachidis hypogaea.</title>
        <authorList>
            <person name="Li Y."/>
        </authorList>
    </citation>
    <scope>NUCLEOTIDE SEQUENCE [LARGE SCALE GENOMIC DNA]</scope>
    <source>
        <strain evidence="3 4">CCBAU 051107</strain>
    </source>
</reference>
<evidence type="ECO:0000259" key="2">
    <source>
        <dbReference type="Pfam" id="PF00004"/>
    </source>
</evidence>
<gene>
    <name evidence="3" type="ORF">WN72_07880</name>
</gene>
<sequence length="437" mass="49295">MSAETARQAAKLGVGSPPSHADRKKQRILINAHVELLFAQGRHYTGELALAWQMMTCDPERPESFNAVLPQVTWLLQHWSIITSPIQKARLHDRLHVWWLAARGEWAGATKPVSIFRIAERETASCTYEDSGDFPLPEPDPEPEDLRPAPPTVVVMPARHAEEKGLPQAWKDLRDQPLPLVVCDDATWVREKLQDEYPHAYREIALLTQDLRDDEPVRMRPTLLLSPPGFGKTRVVRRLAEVISPQMYVYRFDAASSFDGMYGGTPKGWSSAQASVPARAIMMSKTANPISFVDEICRAGESQHNGNLWSAITPHLERETAARYRESGIDAEMNLSHVVHIATANSIERLPSQLRDRYRVIRIPSPTLAHLPRLAAIVVNELAVENDMYASHAIKPLAPDELEIIGRAWAKERFSLRKLRRLVEATLEARDACARRH</sequence>
<dbReference type="Gene3D" id="3.40.50.300">
    <property type="entry name" value="P-loop containing nucleotide triphosphate hydrolases"/>
    <property type="match status" value="1"/>
</dbReference>
<dbReference type="GO" id="GO:0004176">
    <property type="term" value="F:ATP-dependent peptidase activity"/>
    <property type="evidence" value="ECO:0007669"/>
    <property type="project" value="InterPro"/>
</dbReference>
<dbReference type="KEGG" id="barh:WN72_07880"/>
<dbReference type="GO" id="GO:0006515">
    <property type="term" value="P:protein quality control for misfolded or incompletely synthesized proteins"/>
    <property type="evidence" value="ECO:0007669"/>
    <property type="project" value="TreeGrafter"/>
</dbReference>
<feature type="region of interest" description="Disordered" evidence="1">
    <location>
        <begin position="1"/>
        <end position="21"/>
    </location>
</feature>
<dbReference type="PANTHER" id="PTHR43718:SF2">
    <property type="entry name" value="LON PROTEASE HOMOLOG, MITOCHONDRIAL"/>
    <property type="match status" value="1"/>
</dbReference>
<dbReference type="SUPFAM" id="SSF52540">
    <property type="entry name" value="P-loop containing nucleoside triphosphate hydrolases"/>
    <property type="match status" value="1"/>
</dbReference>
<dbReference type="InterPro" id="IPR003959">
    <property type="entry name" value="ATPase_AAA_core"/>
</dbReference>
<dbReference type="InterPro" id="IPR027065">
    <property type="entry name" value="Lon_Prtase"/>
</dbReference>
<dbReference type="InterPro" id="IPR027417">
    <property type="entry name" value="P-loop_NTPase"/>
</dbReference>
<evidence type="ECO:0000313" key="3">
    <source>
        <dbReference type="EMBL" id="QOZ66337.1"/>
    </source>
</evidence>
<organism evidence="3 4">
    <name type="scientific">Bradyrhizobium arachidis</name>
    <dbReference type="NCBI Taxonomy" id="858423"/>
    <lineage>
        <taxon>Bacteria</taxon>
        <taxon>Pseudomonadati</taxon>
        <taxon>Pseudomonadota</taxon>
        <taxon>Alphaproteobacteria</taxon>
        <taxon>Hyphomicrobiales</taxon>
        <taxon>Nitrobacteraceae</taxon>
        <taxon>Bradyrhizobium</taxon>
    </lineage>
</organism>
<dbReference type="Proteomes" id="UP000594015">
    <property type="component" value="Chromosome"/>
</dbReference>
<name>A0AAE7TEQ4_9BRAD</name>
<dbReference type="GO" id="GO:0003697">
    <property type="term" value="F:single-stranded DNA binding"/>
    <property type="evidence" value="ECO:0007669"/>
    <property type="project" value="TreeGrafter"/>
</dbReference>
<dbReference type="GO" id="GO:0007005">
    <property type="term" value="P:mitochondrion organization"/>
    <property type="evidence" value="ECO:0007669"/>
    <property type="project" value="TreeGrafter"/>
</dbReference>
<feature type="domain" description="ATPase AAA-type core" evidence="2">
    <location>
        <begin position="223"/>
        <end position="360"/>
    </location>
</feature>
<dbReference type="GO" id="GO:0051131">
    <property type="term" value="P:chaperone-mediated protein complex assembly"/>
    <property type="evidence" value="ECO:0007669"/>
    <property type="project" value="TreeGrafter"/>
</dbReference>
<accession>A0AAE7TEQ4</accession>